<accession>A0A0P7AFH3</accession>
<reference evidence="1 2" key="1">
    <citation type="submission" date="2015-09" db="EMBL/GenBank/DDBJ databases">
        <title>Genome sequence of the marine flavobacterium Croceitalea dokdonensis DOKDO 023 that contains proton- and sodium-pumping rhodopsins.</title>
        <authorList>
            <person name="Kwon S.-K."/>
            <person name="Lee H.K."/>
            <person name="Kwak M.-J."/>
            <person name="Kim J.F."/>
        </authorList>
    </citation>
    <scope>NUCLEOTIDE SEQUENCE [LARGE SCALE GENOMIC DNA]</scope>
    <source>
        <strain evidence="1 2">DOKDO 023</strain>
    </source>
</reference>
<dbReference type="Proteomes" id="UP000050280">
    <property type="component" value="Unassembled WGS sequence"/>
</dbReference>
<proteinExistence type="predicted"/>
<comment type="caution">
    <text evidence="1">The sequence shown here is derived from an EMBL/GenBank/DDBJ whole genome shotgun (WGS) entry which is preliminary data.</text>
</comment>
<evidence type="ECO:0000313" key="1">
    <source>
        <dbReference type="EMBL" id="KPM30863.1"/>
    </source>
</evidence>
<gene>
    <name evidence="1" type="ORF">I595_2840</name>
</gene>
<dbReference type="RefSeq" id="WP_157449745.1">
    <property type="nucleotide sequence ID" value="NZ_LDJX01000006.1"/>
</dbReference>
<protein>
    <submittedName>
        <fullName evidence="1">Uncharacterized protein</fullName>
    </submittedName>
</protein>
<dbReference type="OrthoDB" id="1179571at2"/>
<sequence length="58" mass="6299">MKPSTPLLYARILILCFGASLLLLGVVAYDAYSADIQQKITQVVLNALPDLDHSLAQL</sequence>
<evidence type="ECO:0000313" key="2">
    <source>
        <dbReference type="Proteomes" id="UP000050280"/>
    </source>
</evidence>
<keyword evidence="2" id="KW-1185">Reference proteome</keyword>
<name>A0A0P7AFH3_9FLAO</name>
<organism evidence="1 2">
    <name type="scientific">Croceitalea dokdonensis DOKDO 023</name>
    <dbReference type="NCBI Taxonomy" id="1300341"/>
    <lineage>
        <taxon>Bacteria</taxon>
        <taxon>Pseudomonadati</taxon>
        <taxon>Bacteroidota</taxon>
        <taxon>Flavobacteriia</taxon>
        <taxon>Flavobacteriales</taxon>
        <taxon>Flavobacteriaceae</taxon>
        <taxon>Croceitalea</taxon>
    </lineage>
</organism>
<dbReference type="AlphaFoldDB" id="A0A0P7AFH3"/>
<dbReference type="EMBL" id="LDJX01000006">
    <property type="protein sequence ID" value="KPM30863.1"/>
    <property type="molecule type" value="Genomic_DNA"/>
</dbReference>